<accession>B9TJH2</accession>
<feature type="region of interest" description="Disordered" evidence="1">
    <location>
        <begin position="1"/>
        <end position="30"/>
    </location>
</feature>
<dbReference type="EMBL" id="EQ983889">
    <property type="protein sequence ID" value="EEF23991.1"/>
    <property type="molecule type" value="Genomic_DNA"/>
</dbReference>
<organism evidence="2 3">
    <name type="scientific">Ricinus communis</name>
    <name type="common">Castor bean</name>
    <dbReference type="NCBI Taxonomy" id="3988"/>
    <lineage>
        <taxon>Eukaryota</taxon>
        <taxon>Viridiplantae</taxon>
        <taxon>Streptophyta</taxon>
        <taxon>Embryophyta</taxon>
        <taxon>Tracheophyta</taxon>
        <taxon>Spermatophyta</taxon>
        <taxon>Magnoliopsida</taxon>
        <taxon>eudicotyledons</taxon>
        <taxon>Gunneridae</taxon>
        <taxon>Pentapetalae</taxon>
        <taxon>rosids</taxon>
        <taxon>fabids</taxon>
        <taxon>Malpighiales</taxon>
        <taxon>Euphorbiaceae</taxon>
        <taxon>Acalyphoideae</taxon>
        <taxon>Acalypheae</taxon>
        <taxon>Ricinus</taxon>
    </lineage>
</organism>
<evidence type="ECO:0000256" key="1">
    <source>
        <dbReference type="SAM" id="MobiDB-lite"/>
    </source>
</evidence>
<evidence type="ECO:0000313" key="2">
    <source>
        <dbReference type="EMBL" id="EEF23991.1"/>
    </source>
</evidence>
<evidence type="ECO:0000313" key="3">
    <source>
        <dbReference type="Proteomes" id="UP000008311"/>
    </source>
</evidence>
<gene>
    <name evidence="2" type="ORF">RCOM_1882300</name>
</gene>
<keyword evidence="3" id="KW-1185">Reference proteome</keyword>
<reference evidence="3" key="1">
    <citation type="journal article" date="2010" name="Nat. Biotechnol.">
        <title>Draft genome sequence of the oilseed species Ricinus communis.</title>
        <authorList>
            <person name="Chan A.P."/>
            <person name="Crabtree J."/>
            <person name="Zhao Q."/>
            <person name="Lorenzi H."/>
            <person name="Orvis J."/>
            <person name="Puiu D."/>
            <person name="Melake-Berhan A."/>
            <person name="Jones K.M."/>
            <person name="Redman J."/>
            <person name="Chen G."/>
            <person name="Cahoon E.B."/>
            <person name="Gedil M."/>
            <person name="Stanke M."/>
            <person name="Haas B.J."/>
            <person name="Wortman J.R."/>
            <person name="Fraser-Liggett C.M."/>
            <person name="Ravel J."/>
            <person name="Rabinowicz P.D."/>
        </authorList>
    </citation>
    <scope>NUCLEOTIDE SEQUENCE [LARGE SCALE GENOMIC DNA]</scope>
    <source>
        <strain evidence="3">cv. Hale</strain>
    </source>
</reference>
<name>B9TJH2_RICCO</name>
<dbReference type="Proteomes" id="UP000008311">
    <property type="component" value="Unassembled WGS sequence"/>
</dbReference>
<dbReference type="InParanoid" id="B9TJH2"/>
<dbReference type="AlphaFoldDB" id="B9TJH2"/>
<protein>
    <submittedName>
        <fullName evidence="2">Uncharacterized protein</fullName>
    </submittedName>
</protein>
<proteinExistence type="predicted"/>
<sequence length="79" mass="8637">MTCAPVHALKEPDLMPEAADHSSTTSPLHRRRVIYQTDVTSFGEGIVTAHDEHTGTVIVMDVNDGSFWRGSDSDVEVIV</sequence>